<dbReference type="GO" id="GO:0004806">
    <property type="term" value="F:triacylglycerol lipase activity"/>
    <property type="evidence" value="ECO:0007669"/>
    <property type="project" value="TreeGrafter"/>
</dbReference>
<evidence type="ECO:0000313" key="2">
    <source>
        <dbReference type="EMBL" id="GER99692.1"/>
    </source>
</evidence>
<accession>A0A5M3VX88</accession>
<dbReference type="Pfam" id="PF00561">
    <property type="entry name" value="Abhydrolase_1"/>
    <property type="match status" value="1"/>
</dbReference>
<dbReference type="EMBL" id="BLAD01000041">
    <property type="protein sequence ID" value="GER99692.1"/>
    <property type="molecule type" value="Genomic_DNA"/>
</dbReference>
<sequence length="284" mass="29871">MRTTVHGIDIEYEVFGTGRPLLLIMGLGMQMVAWDEEFIGLLVAEGHQVVRFDNRDMGLSTHVDEPADLLAALGGDAAAVPYTLEDMAADTAGLMDTLGWASAHVVGASMGGMVAQTLALAAPARVRSLTSIMSTPSLAVSPATEAAMGALMSPPARNRDEAVQRAFEVFRVIGSPGYPIEPDRVAAVAGTSYDRCYDPAGATRQLIAIMSAPDRTERLRELSVPALVIHGDDDPLITPPGGVATADAIPGAKLLTFPGMGHDLPRLLWPEFVAAITELTSRAG</sequence>
<dbReference type="SUPFAM" id="SSF53474">
    <property type="entry name" value="alpha/beta-Hydrolases"/>
    <property type="match status" value="1"/>
</dbReference>
<dbReference type="InterPro" id="IPR050471">
    <property type="entry name" value="AB_hydrolase"/>
</dbReference>
<dbReference type="InterPro" id="IPR000073">
    <property type="entry name" value="AB_hydrolase_1"/>
</dbReference>
<protein>
    <submittedName>
        <fullName evidence="2">Alpha/beta hydrolase</fullName>
    </submittedName>
</protein>
<gene>
    <name evidence="2" type="ORF">Acor_17560</name>
</gene>
<dbReference type="PANTHER" id="PTHR43433:SF5">
    <property type="entry name" value="AB HYDROLASE-1 DOMAIN-CONTAINING PROTEIN"/>
    <property type="match status" value="1"/>
</dbReference>
<feature type="domain" description="AB hydrolase-1" evidence="1">
    <location>
        <begin position="20"/>
        <end position="156"/>
    </location>
</feature>
<evidence type="ECO:0000259" key="1">
    <source>
        <dbReference type="Pfam" id="PF00561"/>
    </source>
</evidence>
<dbReference type="GO" id="GO:0046503">
    <property type="term" value="P:glycerolipid catabolic process"/>
    <property type="evidence" value="ECO:0007669"/>
    <property type="project" value="TreeGrafter"/>
</dbReference>
<dbReference type="Gene3D" id="3.40.50.1820">
    <property type="entry name" value="alpha/beta hydrolase"/>
    <property type="match status" value="1"/>
</dbReference>
<organism evidence="2 3">
    <name type="scientific">Acrocarpospora corrugata</name>
    <dbReference type="NCBI Taxonomy" id="35763"/>
    <lineage>
        <taxon>Bacteria</taxon>
        <taxon>Bacillati</taxon>
        <taxon>Actinomycetota</taxon>
        <taxon>Actinomycetes</taxon>
        <taxon>Streptosporangiales</taxon>
        <taxon>Streptosporangiaceae</taxon>
        <taxon>Acrocarpospora</taxon>
    </lineage>
</organism>
<name>A0A5M3VX88_9ACTN</name>
<keyword evidence="2" id="KW-0378">Hydrolase</keyword>
<reference evidence="2 3" key="1">
    <citation type="submission" date="2019-10" db="EMBL/GenBank/DDBJ databases">
        <title>Whole genome shotgun sequence of Acrocarpospora corrugata NBRC 13972.</title>
        <authorList>
            <person name="Ichikawa N."/>
            <person name="Kimura A."/>
            <person name="Kitahashi Y."/>
            <person name="Komaki H."/>
            <person name="Oguchi A."/>
        </authorList>
    </citation>
    <scope>NUCLEOTIDE SEQUENCE [LARGE SCALE GENOMIC DNA]</scope>
    <source>
        <strain evidence="2 3">NBRC 13972</strain>
    </source>
</reference>
<dbReference type="RefSeq" id="WP_155336076.1">
    <property type="nucleotide sequence ID" value="NZ_BAAABN010000020.1"/>
</dbReference>
<keyword evidence="3" id="KW-1185">Reference proteome</keyword>
<dbReference type="Proteomes" id="UP000334990">
    <property type="component" value="Unassembled WGS sequence"/>
</dbReference>
<dbReference type="OrthoDB" id="8957634at2"/>
<dbReference type="AlphaFoldDB" id="A0A5M3VX88"/>
<dbReference type="PANTHER" id="PTHR43433">
    <property type="entry name" value="HYDROLASE, ALPHA/BETA FOLD FAMILY PROTEIN"/>
    <property type="match status" value="1"/>
</dbReference>
<dbReference type="InterPro" id="IPR029058">
    <property type="entry name" value="AB_hydrolase_fold"/>
</dbReference>
<comment type="caution">
    <text evidence="2">The sequence shown here is derived from an EMBL/GenBank/DDBJ whole genome shotgun (WGS) entry which is preliminary data.</text>
</comment>
<evidence type="ECO:0000313" key="3">
    <source>
        <dbReference type="Proteomes" id="UP000334990"/>
    </source>
</evidence>
<proteinExistence type="predicted"/>